<feature type="domain" description="AB hydrolase-1" evidence="1">
    <location>
        <begin position="30"/>
        <end position="285"/>
    </location>
</feature>
<dbReference type="SUPFAM" id="SSF53474">
    <property type="entry name" value="alpha/beta-Hydrolases"/>
    <property type="match status" value="1"/>
</dbReference>
<keyword evidence="2" id="KW-0378">Hydrolase</keyword>
<evidence type="ECO:0000313" key="3">
    <source>
        <dbReference type="Proteomes" id="UP001589776"/>
    </source>
</evidence>
<keyword evidence="3" id="KW-1185">Reference proteome</keyword>
<dbReference type="Gene3D" id="3.40.50.1820">
    <property type="entry name" value="alpha/beta hydrolase"/>
    <property type="match status" value="1"/>
</dbReference>
<accession>A0ABV6DFL6</accession>
<dbReference type="EMBL" id="JBHLWN010000016">
    <property type="protein sequence ID" value="MFC0211435.1"/>
    <property type="molecule type" value="Genomic_DNA"/>
</dbReference>
<reference evidence="2 3" key="1">
    <citation type="submission" date="2024-09" db="EMBL/GenBank/DDBJ databases">
        <authorList>
            <person name="Sun Q."/>
            <person name="Mori K."/>
        </authorList>
    </citation>
    <scope>NUCLEOTIDE SEQUENCE [LARGE SCALE GENOMIC DNA]</scope>
    <source>
        <strain evidence="2 3">CCM 7759</strain>
    </source>
</reference>
<name>A0ABV6DFL6_9BACL</name>
<dbReference type="PRINTS" id="PR00111">
    <property type="entry name" value="ABHYDROLASE"/>
</dbReference>
<comment type="caution">
    <text evidence="2">The sequence shown here is derived from an EMBL/GenBank/DDBJ whole genome shotgun (WGS) entry which is preliminary data.</text>
</comment>
<evidence type="ECO:0000259" key="1">
    <source>
        <dbReference type="Pfam" id="PF00561"/>
    </source>
</evidence>
<dbReference type="GO" id="GO:0016787">
    <property type="term" value="F:hydrolase activity"/>
    <property type="evidence" value="ECO:0007669"/>
    <property type="project" value="UniProtKB-KW"/>
</dbReference>
<evidence type="ECO:0000313" key="2">
    <source>
        <dbReference type="EMBL" id="MFC0211435.1"/>
    </source>
</evidence>
<dbReference type="InterPro" id="IPR000073">
    <property type="entry name" value="AB_hydrolase_1"/>
</dbReference>
<dbReference type="RefSeq" id="WP_377468418.1">
    <property type="nucleotide sequence ID" value="NZ_JBHLWN010000016.1"/>
</dbReference>
<dbReference type="InterPro" id="IPR050266">
    <property type="entry name" value="AB_hydrolase_sf"/>
</dbReference>
<organism evidence="2 3">
    <name type="scientific">Paenibacillus chartarius</name>
    <dbReference type="NCBI Taxonomy" id="747481"/>
    <lineage>
        <taxon>Bacteria</taxon>
        <taxon>Bacillati</taxon>
        <taxon>Bacillota</taxon>
        <taxon>Bacilli</taxon>
        <taxon>Bacillales</taxon>
        <taxon>Paenibacillaceae</taxon>
        <taxon>Paenibacillus</taxon>
    </lineage>
</organism>
<proteinExistence type="predicted"/>
<dbReference type="InterPro" id="IPR029058">
    <property type="entry name" value="AB_hydrolase_fold"/>
</dbReference>
<dbReference type="PANTHER" id="PTHR43798:SF33">
    <property type="entry name" value="HYDROLASE, PUTATIVE (AFU_ORTHOLOGUE AFUA_2G14860)-RELATED"/>
    <property type="match status" value="1"/>
</dbReference>
<gene>
    <name evidence="2" type="ORF">ACFFK0_03050</name>
</gene>
<dbReference type="PANTHER" id="PTHR43798">
    <property type="entry name" value="MONOACYLGLYCEROL LIPASE"/>
    <property type="match status" value="1"/>
</dbReference>
<protein>
    <submittedName>
        <fullName evidence="2">Alpha/beta fold hydrolase</fullName>
    </submittedName>
</protein>
<dbReference type="Pfam" id="PF00561">
    <property type="entry name" value="Abhydrolase_1"/>
    <property type="match status" value="1"/>
</dbReference>
<sequence length="311" mass="34198">MTAKITLKQVQLPNGETIGYREREGSPDGPLLVLVHGNMNSSQHWDLLLEQLDARLRLLAVDLPGFGISSYNRPISGLGDYAEQLELFADALGLTSFSLIGWSMGGGVVMQYAADHPERVERLILLSSVSTRGYPFFADGADGQPDLSRRLRTAEEARALSRTRMIDGAAERRDREFMRWLFDAAVYNVGKPPAERYETYIDDILTQRNLADIYHALNTFNISGTDHDAAPGSGDVDRIQAPVLVIWGKQDLVIQEWMTRELVNDLGPRATLVELEACGHSALVDALPALTSEVERFVLGGGKSAAEEVSA</sequence>
<dbReference type="Proteomes" id="UP001589776">
    <property type="component" value="Unassembled WGS sequence"/>
</dbReference>